<protein>
    <submittedName>
        <fullName evidence="1">dATP pyrophosphohydrolase</fullName>
    </submittedName>
</protein>
<organism evidence="1 2">
    <name type="scientific">Caulobacter segnis</name>
    <dbReference type="NCBI Taxonomy" id="88688"/>
    <lineage>
        <taxon>Bacteria</taxon>
        <taxon>Pseudomonadati</taxon>
        <taxon>Pseudomonadota</taxon>
        <taxon>Alphaproteobacteria</taxon>
        <taxon>Caulobacterales</taxon>
        <taxon>Caulobacteraceae</taxon>
        <taxon>Caulobacter</taxon>
    </lineage>
</organism>
<dbReference type="PANTHER" id="PTHR41368">
    <property type="entry name" value="PROTEIN YGHO"/>
    <property type="match status" value="1"/>
</dbReference>
<dbReference type="InterPro" id="IPR039968">
    <property type="entry name" value="BcerS-like"/>
</dbReference>
<dbReference type="PANTHER" id="PTHR41368:SF1">
    <property type="entry name" value="PROTEIN YGHO"/>
    <property type="match status" value="1"/>
</dbReference>
<accession>A0ABM6TI44</accession>
<dbReference type="RefSeq" id="WP_013079826.1">
    <property type="nucleotide sequence ID" value="NZ_CP027850.1"/>
</dbReference>
<name>A0ABM6TI44_9CAUL</name>
<reference evidence="1 2" key="1">
    <citation type="journal article" date="2015" name="Biotechnol. Bioeng.">
        <title>Genome sequence and phenotypic characterization of Caulobacter segnis.</title>
        <authorList>
            <person name="Patel S."/>
            <person name="Fletcher B."/>
            <person name="Scott D.C."/>
            <person name="Ely B."/>
        </authorList>
    </citation>
    <scope>NUCLEOTIDE SEQUENCE [LARGE SCALE GENOMIC DNA]</scope>
    <source>
        <strain evidence="1 2">TK0059</strain>
    </source>
</reference>
<evidence type="ECO:0000313" key="2">
    <source>
        <dbReference type="Proteomes" id="UP000240527"/>
    </source>
</evidence>
<proteinExistence type="predicted"/>
<dbReference type="SUPFAM" id="SSF55729">
    <property type="entry name" value="Acyl-CoA N-acyltransferases (Nat)"/>
    <property type="match status" value="1"/>
</dbReference>
<sequence length="384" mass="43237">MPFDSTNADLQVIPVKTPDELKRFIVLPARLNAKDPNWITPLFMERTEALTPKTNPFFAHAEVQLFLATRGGRDVGRISAQIDHLTPQPTPGRLDGHFGMIAAEDDAAVFQILFRTAEDWLSAKGRTHAVGPFNLSINEEVGLLVHGFDTPPMVLMGHDPVYAGKRIEEQGYVKAQDLFAYRADETGDIPEIAQRRVKRGLPAGVVLRQLDWKRYDEEVATLTDILNDAWKDNWGFTPTTEAETRQLAKALKQVIDKRLVWFAEIDGEPAGVVVFLPNVNEAIADLNGKLLPFGWAKLLWRLKVKGVKSARIPLMGVKRKFSTTQRGRMLPFWMMKASRDTAIGLGYNRFEISWVLEANTAMTHIAENVGGTHYKTYRVYEKAL</sequence>
<keyword evidence="2" id="KW-1185">Reference proteome</keyword>
<dbReference type="InterPro" id="IPR016181">
    <property type="entry name" value="Acyl_CoA_acyltransferase"/>
</dbReference>
<gene>
    <name evidence="1" type="ORF">B7G68_13935</name>
</gene>
<evidence type="ECO:0000313" key="1">
    <source>
        <dbReference type="EMBL" id="AVQ02859.1"/>
    </source>
</evidence>
<dbReference type="Gene3D" id="3.40.630.30">
    <property type="match status" value="1"/>
</dbReference>
<dbReference type="Proteomes" id="UP000240527">
    <property type="component" value="Chromosome"/>
</dbReference>
<dbReference type="EMBL" id="CP027850">
    <property type="protein sequence ID" value="AVQ02859.1"/>
    <property type="molecule type" value="Genomic_DNA"/>
</dbReference>